<feature type="domain" description="FAD-binding FR-type" evidence="2">
    <location>
        <begin position="7"/>
        <end position="134"/>
    </location>
</feature>
<dbReference type="InterPro" id="IPR017927">
    <property type="entry name" value="FAD-bd_FR_type"/>
</dbReference>
<comment type="similarity">
    <text evidence="1">Belongs to the SIP oxidoreductase family.</text>
</comment>
<evidence type="ECO:0000259" key="2">
    <source>
        <dbReference type="PROSITE" id="PS51384"/>
    </source>
</evidence>
<dbReference type="Gene3D" id="2.40.30.10">
    <property type="entry name" value="Translation factors"/>
    <property type="match status" value="1"/>
</dbReference>
<name>C6C9I8_MUSP7</name>
<dbReference type="PROSITE" id="PS51384">
    <property type="entry name" value="FAD_FR"/>
    <property type="match status" value="1"/>
</dbReference>
<dbReference type="InterPro" id="IPR039374">
    <property type="entry name" value="SIP_fam"/>
</dbReference>
<dbReference type="STRING" id="579405.Dd703_0628"/>
<evidence type="ECO:0000313" key="4">
    <source>
        <dbReference type="Proteomes" id="UP000002734"/>
    </source>
</evidence>
<protein>
    <submittedName>
        <fullName evidence="3">FAD-binding 9 siderophore-interacting domain protein</fullName>
    </submittedName>
</protein>
<dbReference type="Proteomes" id="UP000002734">
    <property type="component" value="Chromosome"/>
</dbReference>
<dbReference type="EMBL" id="CP001654">
    <property type="protein sequence ID" value="ACS84439.1"/>
    <property type="molecule type" value="Genomic_DNA"/>
</dbReference>
<dbReference type="eggNOG" id="COG2375">
    <property type="taxonomic scope" value="Bacteria"/>
</dbReference>
<dbReference type="InterPro" id="IPR017938">
    <property type="entry name" value="Riboflavin_synthase-like_b-brl"/>
</dbReference>
<dbReference type="AlphaFoldDB" id="C6C9I8"/>
<dbReference type="RefSeq" id="WP_012764258.1">
    <property type="nucleotide sequence ID" value="NC_012880.1"/>
</dbReference>
<reference evidence="3" key="1">
    <citation type="submission" date="2009-06" db="EMBL/GenBank/DDBJ databases">
        <title>Complete sequence of Dickeya dadantii Ech703.</title>
        <authorList>
            <consortium name="US DOE Joint Genome Institute"/>
            <person name="Lucas S."/>
            <person name="Copeland A."/>
            <person name="Lapidus A."/>
            <person name="Glavina del Rio T."/>
            <person name="Dalin E."/>
            <person name="Tice H."/>
            <person name="Bruce D."/>
            <person name="Goodwin L."/>
            <person name="Pitluck S."/>
            <person name="Chertkov O."/>
            <person name="Brettin T."/>
            <person name="Detter J.C."/>
            <person name="Han C."/>
            <person name="Larimer F."/>
            <person name="Land M."/>
            <person name="Hauser L."/>
            <person name="Kyrpides N."/>
            <person name="Mikhailova N."/>
            <person name="Balakrishnan V."/>
            <person name="Glasner J."/>
            <person name="Perna N.T."/>
        </authorList>
    </citation>
    <scope>NUCLEOTIDE SEQUENCE [LARGE SCALE GENOMIC DNA]</scope>
    <source>
        <strain evidence="3">Ech703</strain>
    </source>
</reference>
<dbReference type="Gene3D" id="3.40.50.80">
    <property type="entry name" value="Nucleotide-binding domain of ferredoxin-NADP reductase (FNR) module"/>
    <property type="match status" value="1"/>
</dbReference>
<dbReference type="HOGENOM" id="CLU_040923_2_0_6"/>
<dbReference type="KEGG" id="dda:Dd703_0628"/>
<sequence length="299" mass="33013">MSGVQGYKVFDITLTRKEMLTPSLMCCVFGGEAIREMKMGAPDQRIKLLFPSEDGTPSRLPTEGEWYRLAQQLPKAQRPIPRTYTMRRLDTEKGEMAVEFVIHGTEGPASSWAMTAQPGAEVQAVAPNGAFPDDCGGYEWVLPPRVTQVMLAADETALPAVKGILEQLAERAEPPRVQAFIEVPLAADCVDLSQFAFAEVFWLPRADTGASYGERLLAAVRQSAQLPEAVSSSGLDVQDIPDDEVLWERAQVQQGEFFGWIAAESSSVKNLRRYLLGERGIAREAVTFMAYWSRGARSH</sequence>
<gene>
    <name evidence="3" type="ordered locus">Dd703_0628</name>
</gene>
<accession>C6C9I8</accession>
<dbReference type="PANTHER" id="PTHR30157:SF0">
    <property type="entry name" value="NADPH-DEPENDENT FERRIC-CHELATE REDUCTASE"/>
    <property type="match status" value="1"/>
</dbReference>
<dbReference type="Pfam" id="PF04954">
    <property type="entry name" value="SIP"/>
    <property type="match status" value="1"/>
</dbReference>
<dbReference type="Pfam" id="PF08021">
    <property type="entry name" value="FAD_binding_9"/>
    <property type="match status" value="1"/>
</dbReference>
<evidence type="ECO:0000313" key="3">
    <source>
        <dbReference type="EMBL" id="ACS84439.1"/>
    </source>
</evidence>
<proteinExistence type="inferred from homology"/>
<dbReference type="InterPro" id="IPR039261">
    <property type="entry name" value="FNR_nucleotide-bd"/>
</dbReference>
<dbReference type="CDD" id="cd06193">
    <property type="entry name" value="siderophore_interacting"/>
    <property type="match status" value="1"/>
</dbReference>
<keyword evidence="4" id="KW-1185">Reference proteome</keyword>
<organism evidence="3 4">
    <name type="scientific">Musicola paradisiaca (strain Ech703)</name>
    <name type="common">Dickeya paradisiaca</name>
    <name type="synonym">Dickeya dadantii</name>
    <dbReference type="NCBI Taxonomy" id="579405"/>
    <lineage>
        <taxon>Bacteria</taxon>
        <taxon>Pseudomonadati</taxon>
        <taxon>Pseudomonadota</taxon>
        <taxon>Gammaproteobacteria</taxon>
        <taxon>Enterobacterales</taxon>
        <taxon>Pectobacteriaceae</taxon>
        <taxon>Musicola</taxon>
    </lineage>
</organism>
<dbReference type="SUPFAM" id="SSF63380">
    <property type="entry name" value="Riboflavin synthase domain-like"/>
    <property type="match status" value="1"/>
</dbReference>
<dbReference type="GO" id="GO:0016491">
    <property type="term" value="F:oxidoreductase activity"/>
    <property type="evidence" value="ECO:0007669"/>
    <property type="project" value="InterPro"/>
</dbReference>
<dbReference type="PANTHER" id="PTHR30157">
    <property type="entry name" value="FERRIC REDUCTASE, NADPH-DEPENDENT"/>
    <property type="match status" value="1"/>
</dbReference>
<evidence type="ECO:0000256" key="1">
    <source>
        <dbReference type="ARBA" id="ARBA00035644"/>
    </source>
</evidence>
<dbReference type="InterPro" id="IPR007037">
    <property type="entry name" value="SIP_rossman_dom"/>
</dbReference>
<dbReference type="InterPro" id="IPR013113">
    <property type="entry name" value="SIP_FAD-bd"/>
</dbReference>